<dbReference type="Pfam" id="PF02577">
    <property type="entry name" value="BFN_dom"/>
    <property type="match status" value="1"/>
</dbReference>
<reference evidence="3 4" key="1">
    <citation type="journal article" date="2014" name="Int. J. Syst. Evol. Microbiol.">
        <title>Phaeodactylibacter xiamenensis gen. nov., sp. nov., a member of the family Saprospiraceae isolated from the marine alga Phaeodactylum tricornutum.</title>
        <authorList>
            <person name="Chen Z.Jr."/>
            <person name="Lei X."/>
            <person name="Lai Q."/>
            <person name="Li Y."/>
            <person name="Zhang B."/>
            <person name="Zhang J."/>
            <person name="Zhang H."/>
            <person name="Yang L."/>
            <person name="Zheng W."/>
            <person name="Tian Y."/>
            <person name="Yu Z."/>
            <person name="Xu H.Jr."/>
            <person name="Zheng T."/>
        </authorList>
    </citation>
    <scope>NUCLEOTIDE SEQUENCE [LARGE SCALE GENOMIC DNA]</scope>
    <source>
        <strain evidence="3 4">KD52</strain>
    </source>
</reference>
<sequence>MDYITVEVAALTDAPDQSQAFVLVLEEVDGFRRLPIKLGHAEAQAIALAVQSRELSRPATHDLFAGVLQSAGLQLREARINRMEGEAFCALLTFRKPDGDTFEQDARPSDAIALALRLSCPVKVADNIMDEHGILSNRLTPNTAWIKGKLEDYTLPELEALLQQAVEREDYQSASRIRDAITRLSNS</sequence>
<evidence type="ECO:0008006" key="5">
    <source>
        <dbReference type="Google" id="ProtNLM"/>
    </source>
</evidence>
<evidence type="ECO:0000259" key="2">
    <source>
        <dbReference type="PROSITE" id="PS51658"/>
    </source>
</evidence>
<gene>
    <name evidence="3" type="ORF">IX84_04915</name>
</gene>
<dbReference type="AlphaFoldDB" id="A0A098SAH0"/>
<dbReference type="InterPro" id="IPR003729">
    <property type="entry name" value="Bi_nuclease_dom"/>
</dbReference>
<feature type="domain" description="UVR" evidence="1">
    <location>
        <begin position="152"/>
        <end position="187"/>
    </location>
</feature>
<dbReference type="EMBL" id="JPOS01000012">
    <property type="protein sequence ID" value="KGE89115.1"/>
    <property type="molecule type" value="Genomic_DNA"/>
</dbReference>
<keyword evidence="4" id="KW-1185">Reference proteome</keyword>
<dbReference type="PROSITE" id="PS50151">
    <property type="entry name" value="UVR"/>
    <property type="match status" value="1"/>
</dbReference>
<dbReference type="SUPFAM" id="SSF103256">
    <property type="entry name" value="Hypothetical protein TM0160"/>
    <property type="match status" value="1"/>
</dbReference>
<evidence type="ECO:0000259" key="1">
    <source>
        <dbReference type="PROSITE" id="PS50151"/>
    </source>
</evidence>
<evidence type="ECO:0000313" key="4">
    <source>
        <dbReference type="Proteomes" id="UP000029736"/>
    </source>
</evidence>
<comment type="caution">
    <text evidence="3">The sequence shown here is derived from an EMBL/GenBank/DDBJ whole genome shotgun (WGS) entry which is preliminary data.</text>
</comment>
<proteinExistence type="predicted"/>
<protein>
    <recommendedName>
        <fullName evidence="5">BFN domain-containing protein</fullName>
    </recommendedName>
</protein>
<dbReference type="Proteomes" id="UP000029736">
    <property type="component" value="Unassembled WGS sequence"/>
</dbReference>
<dbReference type="PANTHER" id="PTHR15160">
    <property type="entry name" value="VON HIPPEL-LINDAU PROTEIN"/>
    <property type="match status" value="1"/>
</dbReference>
<evidence type="ECO:0000313" key="3">
    <source>
        <dbReference type="EMBL" id="KGE89115.1"/>
    </source>
</evidence>
<accession>A0A098SAH0</accession>
<dbReference type="InterPro" id="IPR001943">
    <property type="entry name" value="UVR_dom"/>
</dbReference>
<dbReference type="PROSITE" id="PS51658">
    <property type="entry name" value="BFN"/>
    <property type="match status" value="1"/>
</dbReference>
<dbReference type="Gene3D" id="3.10.690.10">
    <property type="entry name" value="Bifunctional nuclease domain"/>
    <property type="match status" value="1"/>
</dbReference>
<feature type="domain" description="BFN" evidence="2">
    <location>
        <begin position="3"/>
        <end position="136"/>
    </location>
</feature>
<dbReference type="GO" id="GO:0004518">
    <property type="term" value="F:nuclease activity"/>
    <property type="evidence" value="ECO:0007669"/>
    <property type="project" value="InterPro"/>
</dbReference>
<organism evidence="3 4">
    <name type="scientific">Phaeodactylibacter xiamenensis</name>
    <dbReference type="NCBI Taxonomy" id="1524460"/>
    <lineage>
        <taxon>Bacteria</taxon>
        <taxon>Pseudomonadati</taxon>
        <taxon>Bacteroidota</taxon>
        <taxon>Saprospiria</taxon>
        <taxon>Saprospirales</taxon>
        <taxon>Haliscomenobacteraceae</taxon>
        <taxon>Phaeodactylibacter</taxon>
    </lineage>
</organism>
<name>A0A098SAH0_9BACT</name>
<dbReference type="PANTHER" id="PTHR15160:SF1">
    <property type="entry name" value="VON HIPPEL-LINDAU DISEASE TUMOR SUPPRESSOR"/>
    <property type="match status" value="1"/>
</dbReference>
<dbReference type="RefSeq" id="WP_044216945.1">
    <property type="nucleotide sequence ID" value="NZ_JBKAGJ010000001.1"/>
</dbReference>
<dbReference type="Pfam" id="PF02151">
    <property type="entry name" value="UVR"/>
    <property type="match status" value="1"/>
</dbReference>
<dbReference type="InterPro" id="IPR036104">
    <property type="entry name" value="BFN_sf"/>
</dbReference>
<dbReference type="OrthoDB" id="9788698at2"/>